<dbReference type="PROSITE" id="PS00518">
    <property type="entry name" value="ZF_RING_1"/>
    <property type="match status" value="1"/>
</dbReference>
<dbReference type="Ensembl" id="ENSLLET00000004674.1">
    <property type="protein sequence ID" value="ENSLLEP00000004469.1"/>
    <property type="gene ID" value="ENSLLEG00000002882.1"/>
</dbReference>
<dbReference type="InterPro" id="IPR027370">
    <property type="entry name" value="Znf-RING_euk"/>
</dbReference>
<keyword evidence="3" id="KW-0862">Zinc</keyword>
<evidence type="ECO:0000259" key="6">
    <source>
        <dbReference type="PROSITE" id="PS50089"/>
    </source>
</evidence>
<evidence type="ECO:0000256" key="1">
    <source>
        <dbReference type="ARBA" id="ARBA00022723"/>
    </source>
</evidence>
<accession>A0A8C5LWZ6</accession>
<dbReference type="Gene3D" id="3.30.160.60">
    <property type="entry name" value="Classic Zinc Finger"/>
    <property type="match status" value="1"/>
</dbReference>
<keyword evidence="5" id="KW-0175">Coiled coil</keyword>
<dbReference type="PROSITE" id="PS50089">
    <property type="entry name" value="ZF_RING_2"/>
    <property type="match status" value="1"/>
</dbReference>
<organism evidence="8 9">
    <name type="scientific">Leptobrachium leishanense</name>
    <name type="common">Leishan spiny toad</name>
    <dbReference type="NCBI Taxonomy" id="445787"/>
    <lineage>
        <taxon>Eukaryota</taxon>
        <taxon>Metazoa</taxon>
        <taxon>Chordata</taxon>
        <taxon>Craniata</taxon>
        <taxon>Vertebrata</taxon>
        <taxon>Euteleostomi</taxon>
        <taxon>Amphibia</taxon>
        <taxon>Batrachia</taxon>
        <taxon>Anura</taxon>
        <taxon>Pelobatoidea</taxon>
        <taxon>Megophryidae</taxon>
        <taxon>Leptobrachium</taxon>
    </lineage>
</organism>
<keyword evidence="9" id="KW-1185">Reference proteome</keyword>
<keyword evidence="1" id="KW-0479">Metal-binding</keyword>
<dbReference type="AlphaFoldDB" id="A0A8C5LWZ6"/>
<reference evidence="8" key="1">
    <citation type="submission" date="2025-08" db="UniProtKB">
        <authorList>
            <consortium name="Ensembl"/>
        </authorList>
    </citation>
    <scope>IDENTIFICATION</scope>
</reference>
<evidence type="ECO:0000256" key="3">
    <source>
        <dbReference type="ARBA" id="ARBA00022833"/>
    </source>
</evidence>
<reference evidence="8" key="2">
    <citation type="submission" date="2025-09" db="UniProtKB">
        <authorList>
            <consortium name="Ensembl"/>
        </authorList>
    </citation>
    <scope>IDENTIFICATION</scope>
</reference>
<proteinExistence type="predicted"/>
<dbReference type="PANTHER" id="PTHR24103">
    <property type="entry name" value="E3 UBIQUITIN-PROTEIN LIGASE TRIM"/>
    <property type="match status" value="1"/>
</dbReference>
<feature type="domain" description="RING-type" evidence="6">
    <location>
        <begin position="37"/>
        <end position="88"/>
    </location>
</feature>
<evidence type="ECO:0000256" key="2">
    <source>
        <dbReference type="ARBA" id="ARBA00022771"/>
    </source>
</evidence>
<evidence type="ECO:0000313" key="9">
    <source>
        <dbReference type="Proteomes" id="UP000694569"/>
    </source>
</evidence>
<dbReference type="Gene3D" id="3.30.40.10">
    <property type="entry name" value="Zinc/RING finger domain, C3HC4 (zinc finger)"/>
    <property type="match status" value="1"/>
</dbReference>
<name>A0A8C5LWZ6_9ANUR</name>
<dbReference type="Pfam" id="PF13445">
    <property type="entry name" value="zf-RING_UBOX"/>
    <property type="match status" value="1"/>
</dbReference>
<dbReference type="InterPro" id="IPR013083">
    <property type="entry name" value="Znf_RING/FYVE/PHD"/>
</dbReference>
<evidence type="ECO:0000259" key="7">
    <source>
        <dbReference type="PROSITE" id="PS50119"/>
    </source>
</evidence>
<protein>
    <submittedName>
        <fullName evidence="8">Uncharacterized protein</fullName>
    </submittedName>
</protein>
<dbReference type="InterPro" id="IPR050143">
    <property type="entry name" value="TRIM/RBCC"/>
</dbReference>
<dbReference type="InterPro" id="IPR017907">
    <property type="entry name" value="Znf_RING_CS"/>
</dbReference>
<sequence>MSAGTSGDGSSHGGLHSFSSMDGPESPIEMFEQNLLCPICFSLYEEPQVLHCAHSFCKTCLDGVIQNSAVTIANVTVKRSTIKCPLCRMETFKKGLSGPKNNDILKSIVEKYKRMMAAPKITSCEVHAGQPLNMYCSTDRKLICGVCATSKEHKGHVFSSLLNAADKEKILLEKLIQELENRPDLLPVINTLTADRDKALQELSALKDQISTYFANLHHILDQRQDLMVSYQEFRMASLSRDYNSEMEKITPAYNEQRNTLEMARRLRSTSEPLLFLQRMQEVREKVSLIQQTPTPTITDPTDSGSMTNFDVKTWDSTRLADAHTISLPAEHCQRRRRAPPTTYNSTWAWSAGVLIFTLMMAAFFSASFYGPDQIVSDQVSDQVTREAVDPLPAYWNLAVNELSLLGERGQDFITWLMNGVVEYAHTMIWKRGKENEILQLGWEKEDPTPSIIKTTAKREKPVQIGQLYPTPSSNPSEMAYATMSNSRDLQNTRSAESHLALQQHRSMLLSYVSKAIRKAAERVSDYWWKIVKEIHHLGGRCHTYIREFADRLYELA</sequence>
<evidence type="ECO:0000256" key="4">
    <source>
        <dbReference type="PROSITE-ProRule" id="PRU00024"/>
    </source>
</evidence>
<dbReference type="SUPFAM" id="SSF57845">
    <property type="entry name" value="B-box zinc-binding domain"/>
    <property type="match status" value="1"/>
</dbReference>
<feature type="domain" description="B box-type" evidence="7">
    <location>
        <begin position="119"/>
        <end position="161"/>
    </location>
</feature>
<feature type="coiled-coil region" evidence="5">
    <location>
        <begin position="162"/>
        <end position="209"/>
    </location>
</feature>
<dbReference type="InterPro" id="IPR000315">
    <property type="entry name" value="Znf_B-box"/>
</dbReference>
<dbReference type="InterPro" id="IPR001841">
    <property type="entry name" value="Znf_RING"/>
</dbReference>
<dbReference type="GeneTree" id="ENSGT00940000159715"/>
<evidence type="ECO:0000256" key="5">
    <source>
        <dbReference type="SAM" id="Coils"/>
    </source>
</evidence>
<dbReference type="SUPFAM" id="SSF57850">
    <property type="entry name" value="RING/U-box"/>
    <property type="match status" value="1"/>
</dbReference>
<keyword evidence="2 4" id="KW-0863">Zinc-finger</keyword>
<dbReference type="Proteomes" id="UP000694569">
    <property type="component" value="Unplaced"/>
</dbReference>
<evidence type="ECO:0000313" key="8">
    <source>
        <dbReference type="Ensembl" id="ENSLLEP00000004469.1"/>
    </source>
</evidence>
<dbReference type="PROSITE" id="PS50119">
    <property type="entry name" value="ZF_BBOX"/>
    <property type="match status" value="1"/>
</dbReference>
<dbReference type="GO" id="GO:0008270">
    <property type="term" value="F:zinc ion binding"/>
    <property type="evidence" value="ECO:0007669"/>
    <property type="project" value="UniProtKB-KW"/>
</dbReference>
<dbReference type="SMART" id="SM00336">
    <property type="entry name" value="BBOX"/>
    <property type="match status" value="1"/>
</dbReference>
<dbReference type="SMART" id="SM00184">
    <property type="entry name" value="RING"/>
    <property type="match status" value="1"/>
</dbReference>
<dbReference type="Pfam" id="PF00643">
    <property type="entry name" value="zf-B_box"/>
    <property type="match status" value="1"/>
</dbReference>